<feature type="transmembrane region" description="Helical" evidence="6">
    <location>
        <begin position="87"/>
        <end position="106"/>
    </location>
</feature>
<dbReference type="OrthoDB" id="9813689at2"/>
<feature type="transmembrane region" description="Helical" evidence="6">
    <location>
        <begin position="200"/>
        <end position="219"/>
    </location>
</feature>
<evidence type="ECO:0000256" key="1">
    <source>
        <dbReference type="ARBA" id="ARBA00004141"/>
    </source>
</evidence>
<dbReference type="PANTHER" id="PTHR20855">
    <property type="entry name" value="ADIPOR/PROGESTIN RECEPTOR-RELATED"/>
    <property type="match status" value="1"/>
</dbReference>
<feature type="transmembrane region" description="Helical" evidence="6">
    <location>
        <begin position="52"/>
        <end position="75"/>
    </location>
</feature>
<dbReference type="STRING" id="1123029.SAMN02745172_01509"/>
<dbReference type="Pfam" id="PF03006">
    <property type="entry name" value="HlyIII"/>
    <property type="match status" value="1"/>
</dbReference>
<dbReference type="InterPro" id="IPR004254">
    <property type="entry name" value="AdipoR/HlyIII-related"/>
</dbReference>
<keyword evidence="2 6" id="KW-0812">Transmembrane</keyword>
<feature type="transmembrane region" description="Helical" evidence="6">
    <location>
        <begin position="145"/>
        <end position="163"/>
    </location>
</feature>
<accession>A0A1M7ZFM2</accession>
<keyword evidence="4 6" id="KW-0472">Membrane</keyword>
<feature type="transmembrane region" description="Helical" evidence="6">
    <location>
        <begin position="112"/>
        <end position="133"/>
    </location>
</feature>
<comment type="subcellular location">
    <subcellularLocation>
        <location evidence="1">Membrane</location>
        <topology evidence="1">Multi-pass membrane protein</topology>
    </subcellularLocation>
</comment>
<dbReference type="EMBL" id="FRXO01000002">
    <property type="protein sequence ID" value="SHO63642.1"/>
    <property type="molecule type" value="Genomic_DNA"/>
</dbReference>
<proteinExistence type="predicted"/>
<evidence type="ECO:0000256" key="2">
    <source>
        <dbReference type="ARBA" id="ARBA00022692"/>
    </source>
</evidence>
<dbReference type="GO" id="GO:0046872">
    <property type="term" value="F:metal ion binding"/>
    <property type="evidence" value="ECO:0007669"/>
    <property type="project" value="UniProtKB-KW"/>
</dbReference>
<dbReference type="AlphaFoldDB" id="A0A1M7ZFM2"/>
<keyword evidence="5" id="KW-0479">Metal-binding</keyword>
<evidence type="ECO:0000256" key="6">
    <source>
        <dbReference type="SAM" id="Phobius"/>
    </source>
</evidence>
<reference evidence="7 8" key="1">
    <citation type="submission" date="2016-12" db="EMBL/GenBank/DDBJ databases">
        <authorList>
            <person name="Song W.-J."/>
            <person name="Kurnit D.M."/>
        </authorList>
    </citation>
    <scope>NUCLEOTIDE SEQUENCE [LARGE SCALE GENOMIC DNA]</scope>
    <source>
        <strain evidence="7 8">DSM 19599</strain>
    </source>
</reference>
<keyword evidence="5" id="KW-0862">Zinc</keyword>
<evidence type="ECO:0000256" key="4">
    <source>
        <dbReference type="ARBA" id="ARBA00023136"/>
    </source>
</evidence>
<dbReference type="RefSeq" id="WP_084564208.1">
    <property type="nucleotide sequence ID" value="NZ_FRXO01000002.1"/>
</dbReference>
<keyword evidence="3 6" id="KW-1133">Transmembrane helix</keyword>
<feature type="transmembrane region" description="Helical" evidence="6">
    <location>
        <begin position="23"/>
        <end position="46"/>
    </location>
</feature>
<evidence type="ECO:0000313" key="8">
    <source>
        <dbReference type="Proteomes" id="UP000186406"/>
    </source>
</evidence>
<gene>
    <name evidence="7" type="ORF">SAMN02745172_01509</name>
</gene>
<name>A0A1M7ZFM2_9HYPH</name>
<feature type="transmembrane region" description="Helical" evidence="6">
    <location>
        <begin position="169"/>
        <end position="188"/>
    </location>
</feature>
<evidence type="ECO:0000313" key="7">
    <source>
        <dbReference type="EMBL" id="SHO63642.1"/>
    </source>
</evidence>
<dbReference type="PANTHER" id="PTHR20855:SF3">
    <property type="entry name" value="LD03007P"/>
    <property type="match status" value="1"/>
</dbReference>
<dbReference type="GO" id="GO:0016020">
    <property type="term" value="C:membrane"/>
    <property type="evidence" value="ECO:0007669"/>
    <property type="project" value="UniProtKB-SubCell"/>
</dbReference>
<evidence type="ECO:0000256" key="5">
    <source>
        <dbReference type="PIRSR" id="PIRSR604254-1"/>
    </source>
</evidence>
<protein>
    <submittedName>
        <fullName evidence="7">Hemolysin III</fullName>
    </submittedName>
</protein>
<feature type="binding site" evidence="5">
    <location>
        <position position="199"/>
    </location>
    <ligand>
        <name>Zn(2+)</name>
        <dbReference type="ChEBI" id="CHEBI:29105"/>
    </ligand>
</feature>
<sequence length="222" mass="23778">MIAQIVHRMRRLPSRAELMADDIIHIIGLSAGGAGAITAIVMAALGGRPIEIVGVSVYAVGLIAMLCCSAIYNMARSSPRRELLSRFDQAAIFLMIAGSYTPFTLVGLDGAWAFWLMATVWTGALFGAIAKFFRPRWFEPLTIPLYLALGWTVVVAIGPLAAALGTTTLVLLAVGGVLYTVGVIFHVWERLPFQNAVWHAFVLAAAAVHYAAVMGGVVLRPL</sequence>
<organism evidence="7 8">
    <name type="scientific">Pseudoxanthobacter soli DSM 19599</name>
    <dbReference type="NCBI Taxonomy" id="1123029"/>
    <lineage>
        <taxon>Bacteria</taxon>
        <taxon>Pseudomonadati</taxon>
        <taxon>Pseudomonadota</taxon>
        <taxon>Alphaproteobacteria</taxon>
        <taxon>Hyphomicrobiales</taxon>
        <taxon>Segnochrobactraceae</taxon>
        <taxon>Pseudoxanthobacter</taxon>
    </lineage>
</organism>
<dbReference type="Proteomes" id="UP000186406">
    <property type="component" value="Unassembled WGS sequence"/>
</dbReference>
<evidence type="ECO:0000256" key="3">
    <source>
        <dbReference type="ARBA" id="ARBA00022989"/>
    </source>
</evidence>
<keyword evidence="8" id="KW-1185">Reference proteome</keyword>